<protein>
    <recommendedName>
        <fullName evidence="3">Chitin-binding type-4 domain-containing protein</fullName>
    </recommendedName>
</protein>
<feature type="compositionally biased region" description="Polar residues" evidence="1">
    <location>
        <begin position="294"/>
        <end position="334"/>
    </location>
</feature>
<feature type="region of interest" description="Disordered" evidence="1">
    <location>
        <begin position="382"/>
        <end position="406"/>
    </location>
</feature>
<dbReference type="EMBL" id="NEDP02000042">
    <property type="protein sequence ID" value="OWF56794.1"/>
    <property type="molecule type" value="Genomic_DNA"/>
</dbReference>
<evidence type="ECO:0000313" key="4">
    <source>
        <dbReference type="EMBL" id="OWF56794.1"/>
    </source>
</evidence>
<feature type="region of interest" description="Disordered" evidence="1">
    <location>
        <begin position="483"/>
        <end position="503"/>
    </location>
</feature>
<comment type="caution">
    <text evidence="4">The sequence shown here is derived from an EMBL/GenBank/DDBJ whole genome shotgun (WGS) entry which is preliminary data.</text>
</comment>
<feature type="region of interest" description="Disordered" evidence="1">
    <location>
        <begin position="424"/>
        <end position="457"/>
    </location>
</feature>
<dbReference type="Pfam" id="PF03067">
    <property type="entry name" value="LPMO_10"/>
    <property type="match status" value="1"/>
</dbReference>
<evidence type="ECO:0000313" key="5">
    <source>
        <dbReference type="Proteomes" id="UP000242188"/>
    </source>
</evidence>
<feature type="region of interest" description="Disordered" evidence="1">
    <location>
        <begin position="211"/>
        <end position="264"/>
    </location>
</feature>
<organism evidence="4 5">
    <name type="scientific">Mizuhopecten yessoensis</name>
    <name type="common">Japanese scallop</name>
    <name type="synonym">Patinopecten yessoensis</name>
    <dbReference type="NCBI Taxonomy" id="6573"/>
    <lineage>
        <taxon>Eukaryota</taxon>
        <taxon>Metazoa</taxon>
        <taxon>Spiralia</taxon>
        <taxon>Lophotrochozoa</taxon>
        <taxon>Mollusca</taxon>
        <taxon>Bivalvia</taxon>
        <taxon>Autobranchia</taxon>
        <taxon>Pteriomorphia</taxon>
        <taxon>Pectinida</taxon>
        <taxon>Pectinoidea</taxon>
        <taxon>Pectinidae</taxon>
        <taxon>Mizuhopecten</taxon>
    </lineage>
</organism>
<dbReference type="AlphaFoldDB" id="A0A210R786"/>
<keyword evidence="5" id="KW-1185">Reference proteome</keyword>
<gene>
    <name evidence="4" type="ORF">KP79_PYT16055</name>
</gene>
<name>A0A210R786_MIZYE</name>
<evidence type="ECO:0000259" key="3">
    <source>
        <dbReference type="Pfam" id="PF03067"/>
    </source>
</evidence>
<feature type="chain" id="PRO_5012871695" description="Chitin-binding type-4 domain-containing protein" evidence="2">
    <location>
        <begin position="20"/>
        <end position="539"/>
    </location>
</feature>
<reference evidence="4 5" key="1">
    <citation type="journal article" date="2017" name="Nat. Ecol. Evol.">
        <title>Scallop genome provides insights into evolution of bilaterian karyotype and development.</title>
        <authorList>
            <person name="Wang S."/>
            <person name="Zhang J."/>
            <person name="Jiao W."/>
            <person name="Li J."/>
            <person name="Xun X."/>
            <person name="Sun Y."/>
            <person name="Guo X."/>
            <person name="Huan P."/>
            <person name="Dong B."/>
            <person name="Zhang L."/>
            <person name="Hu X."/>
            <person name="Sun X."/>
            <person name="Wang J."/>
            <person name="Zhao C."/>
            <person name="Wang Y."/>
            <person name="Wang D."/>
            <person name="Huang X."/>
            <person name="Wang R."/>
            <person name="Lv J."/>
            <person name="Li Y."/>
            <person name="Zhang Z."/>
            <person name="Liu B."/>
            <person name="Lu W."/>
            <person name="Hui Y."/>
            <person name="Liang J."/>
            <person name="Zhou Z."/>
            <person name="Hou R."/>
            <person name="Li X."/>
            <person name="Liu Y."/>
            <person name="Li H."/>
            <person name="Ning X."/>
            <person name="Lin Y."/>
            <person name="Zhao L."/>
            <person name="Xing Q."/>
            <person name="Dou J."/>
            <person name="Li Y."/>
            <person name="Mao J."/>
            <person name="Guo H."/>
            <person name="Dou H."/>
            <person name="Li T."/>
            <person name="Mu C."/>
            <person name="Jiang W."/>
            <person name="Fu Q."/>
            <person name="Fu X."/>
            <person name="Miao Y."/>
            <person name="Liu J."/>
            <person name="Yu Q."/>
            <person name="Li R."/>
            <person name="Liao H."/>
            <person name="Li X."/>
            <person name="Kong Y."/>
            <person name="Jiang Z."/>
            <person name="Chourrout D."/>
            <person name="Li R."/>
            <person name="Bao Z."/>
        </authorList>
    </citation>
    <scope>NUCLEOTIDE SEQUENCE [LARGE SCALE GENOMIC DNA]</scope>
    <source>
        <strain evidence="4 5">PY_sf001</strain>
    </source>
</reference>
<sequence>MRGICMFWTLALCIAEVRGHGRLLEPPSRASMWRLGFDSPKNYNDNQLFCGGFYRQWSLNGGKCGVCGDPWNGPREHEAGGKYATGKITRSYTEGATIDIEIQVTASHHGFFEFRLCPNNDPTKAVTQECLDRYLLHQQDGKTRVIEVGRAQMYRTQLVLPDGVTCSQCLLQWKWNTGNSYGCDKRRCCKGCGPQEQFYGCSDISIAAKSSQSSSENTDESQNESALTNGGLGEISGGQAHQSNPHYSGQIAPNQFVGGHQHNPSSLQAIHGFLPINVAHSQLHRPNGQVASHHMQQSNSGPVSQGQSSIPQQSNPGPVSQGQASIPQLPQGGQSHFVPIHQGPALTPIQGSAHKPQHLVHGFLPINVGVQHVNGHLPGSPVQHVPSQDHHLNTGHQLTSQSGPSHGSLLSMLGYVPHNVGTDFLPHHQAPQHATAEQHHIDNQHASTSEHGSVLAQQSAAGHMSLQAVHGFLPINVMHGSHTIQSHQASSAGSGSDPQPCRATPQYRAAYPMADQYCLAKCRQGQCPPTQYCLDSCRH</sequence>
<evidence type="ECO:0000256" key="1">
    <source>
        <dbReference type="SAM" id="MobiDB-lite"/>
    </source>
</evidence>
<feature type="region of interest" description="Disordered" evidence="1">
    <location>
        <begin position="286"/>
        <end position="352"/>
    </location>
</feature>
<proteinExistence type="predicted"/>
<feature type="compositionally biased region" description="Low complexity" evidence="1">
    <location>
        <begin position="485"/>
        <end position="496"/>
    </location>
</feature>
<dbReference type="OrthoDB" id="64893at2759"/>
<feature type="compositionally biased region" description="Polar residues" evidence="1">
    <location>
        <begin position="444"/>
        <end position="457"/>
    </location>
</feature>
<feature type="compositionally biased region" description="Polar residues" evidence="1">
    <location>
        <begin position="239"/>
        <end position="253"/>
    </location>
</feature>
<accession>A0A210R786</accession>
<evidence type="ECO:0000256" key="2">
    <source>
        <dbReference type="SAM" id="SignalP"/>
    </source>
</evidence>
<feature type="compositionally biased region" description="Polar residues" evidence="1">
    <location>
        <begin position="394"/>
        <end position="405"/>
    </location>
</feature>
<dbReference type="InterPro" id="IPR004302">
    <property type="entry name" value="Cellulose/chitin-bd_N"/>
</dbReference>
<feature type="signal peptide" evidence="2">
    <location>
        <begin position="1"/>
        <end position="19"/>
    </location>
</feature>
<keyword evidence="2" id="KW-0732">Signal</keyword>
<dbReference type="Proteomes" id="UP000242188">
    <property type="component" value="Unassembled WGS sequence"/>
</dbReference>
<feature type="domain" description="Chitin-binding type-4" evidence="3">
    <location>
        <begin position="20"/>
        <end position="204"/>
    </location>
</feature>